<dbReference type="EMBL" id="GBXM01007035">
    <property type="protein sequence ID" value="JAI01543.1"/>
    <property type="molecule type" value="Transcribed_RNA"/>
</dbReference>
<protein>
    <submittedName>
        <fullName evidence="1">Uncharacterized protein</fullName>
    </submittedName>
</protein>
<sequence length="33" mass="4028">MLLFEYCNFIYNILIHQELFVILRLIKCLLAAR</sequence>
<accession>A0A0E9XFM5</accession>
<reference evidence="1" key="2">
    <citation type="journal article" date="2015" name="Fish Shellfish Immunol.">
        <title>Early steps in the European eel (Anguilla anguilla)-Vibrio vulnificus interaction in the gills: Role of the RtxA13 toxin.</title>
        <authorList>
            <person name="Callol A."/>
            <person name="Pajuelo D."/>
            <person name="Ebbesson L."/>
            <person name="Teles M."/>
            <person name="MacKenzie S."/>
            <person name="Amaro C."/>
        </authorList>
    </citation>
    <scope>NUCLEOTIDE SEQUENCE</scope>
</reference>
<evidence type="ECO:0000313" key="1">
    <source>
        <dbReference type="EMBL" id="JAI01543.1"/>
    </source>
</evidence>
<reference evidence="1" key="1">
    <citation type="submission" date="2014-11" db="EMBL/GenBank/DDBJ databases">
        <authorList>
            <person name="Amaro Gonzalez C."/>
        </authorList>
    </citation>
    <scope>NUCLEOTIDE SEQUENCE</scope>
</reference>
<organism evidence="1">
    <name type="scientific">Anguilla anguilla</name>
    <name type="common">European freshwater eel</name>
    <name type="synonym">Muraena anguilla</name>
    <dbReference type="NCBI Taxonomy" id="7936"/>
    <lineage>
        <taxon>Eukaryota</taxon>
        <taxon>Metazoa</taxon>
        <taxon>Chordata</taxon>
        <taxon>Craniata</taxon>
        <taxon>Vertebrata</taxon>
        <taxon>Euteleostomi</taxon>
        <taxon>Actinopterygii</taxon>
        <taxon>Neopterygii</taxon>
        <taxon>Teleostei</taxon>
        <taxon>Anguilliformes</taxon>
        <taxon>Anguillidae</taxon>
        <taxon>Anguilla</taxon>
    </lineage>
</organism>
<proteinExistence type="predicted"/>
<name>A0A0E9XFM5_ANGAN</name>
<dbReference type="AlphaFoldDB" id="A0A0E9XFM5"/>